<evidence type="ECO:0000256" key="1">
    <source>
        <dbReference type="ARBA" id="ARBA00022670"/>
    </source>
</evidence>
<dbReference type="AlphaFoldDB" id="A0A0P4WE72"/>
<evidence type="ECO:0000259" key="4">
    <source>
        <dbReference type="Pfam" id="PF00112"/>
    </source>
</evidence>
<dbReference type="InterPro" id="IPR000169">
    <property type="entry name" value="Pept_cys_AS"/>
</dbReference>
<protein>
    <recommendedName>
        <fullName evidence="4">Peptidase C1A papain C-terminal domain-containing protein</fullName>
    </recommendedName>
</protein>
<dbReference type="GO" id="GO:0008234">
    <property type="term" value="F:cysteine-type peptidase activity"/>
    <property type="evidence" value="ECO:0007669"/>
    <property type="project" value="UniProtKB-KW"/>
</dbReference>
<sequence length="137" mass="15626">MDWDMRKRNGVTVNTGRSKPLFHTGLHRWIHKDTNPLCRYTVMEMGQRMGGLRSVLHNPPPPAPATPEQKARISLLPKNFDWRDVEGVNYVAPVRDQGGCGSCYVFASMAMIESRLRIKTNNQRQDVFSTQVRQGKS</sequence>
<accession>A0A0P4WE72</accession>
<dbReference type="PROSITE" id="PS00139">
    <property type="entry name" value="THIOL_PROTEASE_CYS"/>
    <property type="match status" value="1"/>
</dbReference>
<keyword evidence="1" id="KW-0645">Protease</keyword>
<proteinExistence type="predicted"/>
<dbReference type="InterPro" id="IPR038765">
    <property type="entry name" value="Papain-like_cys_pep_sf"/>
</dbReference>
<dbReference type="SUPFAM" id="SSF54001">
    <property type="entry name" value="Cysteine proteinases"/>
    <property type="match status" value="1"/>
</dbReference>
<keyword evidence="2" id="KW-0378">Hydrolase</keyword>
<dbReference type="Pfam" id="PF00112">
    <property type="entry name" value="Peptidase_C1"/>
    <property type="match status" value="1"/>
</dbReference>
<evidence type="ECO:0000256" key="3">
    <source>
        <dbReference type="ARBA" id="ARBA00022807"/>
    </source>
</evidence>
<dbReference type="GO" id="GO:0006508">
    <property type="term" value="P:proteolysis"/>
    <property type="evidence" value="ECO:0007669"/>
    <property type="project" value="UniProtKB-KW"/>
</dbReference>
<organism evidence="5">
    <name type="scientific">Scylla olivacea</name>
    <name type="common">Orange mud crab</name>
    <name type="synonym">Cancer olivacea</name>
    <dbReference type="NCBI Taxonomy" id="85551"/>
    <lineage>
        <taxon>Eukaryota</taxon>
        <taxon>Metazoa</taxon>
        <taxon>Ecdysozoa</taxon>
        <taxon>Arthropoda</taxon>
        <taxon>Crustacea</taxon>
        <taxon>Multicrustacea</taxon>
        <taxon>Malacostraca</taxon>
        <taxon>Eumalacostraca</taxon>
        <taxon>Eucarida</taxon>
        <taxon>Decapoda</taxon>
        <taxon>Pleocyemata</taxon>
        <taxon>Brachyura</taxon>
        <taxon>Eubrachyura</taxon>
        <taxon>Portunoidea</taxon>
        <taxon>Portunidae</taxon>
        <taxon>Portuninae</taxon>
        <taxon>Scylla</taxon>
    </lineage>
</organism>
<feature type="domain" description="Peptidase C1A papain C-terminal" evidence="4">
    <location>
        <begin position="76"/>
        <end position="130"/>
    </location>
</feature>
<dbReference type="Gene3D" id="3.90.70.10">
    <property type="entry name" value="Cysteine proteinases"/>
    <property type="match status" value="1"/>
</dbReference>
<dbReference type="EMBL" id="GDRN01044049">
    <property type="protein sequence ID" value="JAI66946.1"/>
    <property type="molecule type" value="Transcribed_RNA"/>
</dbReference>
<dbReference type="InterPro" id="IPR000668">
    <property type="entry name" value="Peptidase_C1A_C"/>
</dbReference>
<keyword evidence="3" id="KW-0788">Thiol protease</keyword>
<name>A0A0P4WE72_SCYOL</name>
<evidence type="ECO:0000256" key="2">
    <source>
        <dbReference type="ARBA" id="ARBA00022801"/>
    </source>
</evidence>
<reference evidence="5" key="1">
    <citation type="submission" date="2015-09" db="EMBL/GenBank/DDBJ databases">
        <title>Scylla olivacea transcriptome.</title>
        <authorList>
            <person name="Ikhwanuddin M."/>
        </authorList>
    </citation>
    <scope>NUCLEOTIDE SEQUENCE</scope>
</reference>
<evidence type="ECO:0000313" key="5">
    <source>
        <dbReference type="EMBL" id="JAI66946.1"/>
    </source>
</evidence>